<organism evidence="2 3">
    <name type="scientific">Artemisia annua</name>
    <name type="common">Sweet wormwood</name>
    <dbReference type="NCBI Taxonomy" id="35608"/>
    <lineage>
        <taxon>Eukaryota</taxon>
        <taxon>Viridiplantae</taxon>
        <taxon>Streptophyta</taxon>
        <taxon>Embryophyta</taxon>
        <taxon>Tracheophyta</taxon>
        <taxon>Spermatophyta</taxon>
        <taxon>Magnoliopsida</taxon>
        <taxon>eudicotyledons</taxon>
        <taxon>Gunneridae</taxon>
        <taxon>Pentapetalae</taxon>
        <taxon>asterids</taxon>
        <taxon>campanulids</taxon>
        <taxon>Asterales</taxon>
        <taxon>Asteraceae</taxon>
        <taxon>Asteroideae</taxon>
        <taxon>Anthemideae</taxon>
        <taxon>Artemisiinae</taxon>
        <taxon>Artemisia</taxon>
    </lineage>
</organism>
<evidence type="ECO:0000313" key="2">
    <source>
        <dbReference type="EMBL" id="PWA44238.1"/>
    </source>
</evidence>
<dbReference type="EMBL" id="PKPP01011386">
    <property type="protein sequence ID" value="PWA44238.1"/>
    <property type="molecule type" value="Genomic_DNA"/>
</dbReference>
<proteinExistence type="predicted"/>
<protein>
    <submittedName>
        <fullName evidence="2">Uncharacterized protein</fullName>
    </submittedName>
</protein>
<evidence type="ECO:0000313" key="3">
    <source>
        <dbReference type="Proteomes" id="UP000245207"/>
    </source>
</evidence>
<reference evidence="2 3" key="1">
    <citation type="journal article" date="2018" name="Mol. Plant">
        <title>The genome of Artemisia annua provides insight into the evolution of Asteraceae family and artemisinin biosynthesis.</title>
        <authorList>
            <person name="Shen Q."/>
            <person name="Zhang L."/>
            <person name="Liao Z."/>
            <person name="Wang S."/>
            <person name="Yan T."/>
            <person name="Shi P."/>
            <person name="Liu M."/>
            <person name="Fu X."/>
            <person name="Pan Q."/>
            <person name="Wang Y."/>
            <person name="Lv Z."/>
            <person name="Lu X."/>
            <person name="Zhang F."/>
            <person name="Jiang W."/>
            <person name="Ma Y."/>
            <person name="Chen M."/>
            <person name="Hao X."/>
            <person name="Li L."/>
            <person name="Tang Y."/>
            <person name="Lv G."/>
            <person name="Zhou Y."/>
            <person name="Sun X."/>
            <person name="Brodelius P.E."/>
            <person name="Rose J.K.C."/>
            <person name="Tang K."/>
        </authorList>
    </citation>
    <scope>NUCLEOTIDE SEQUENCE [LARGE SCALE GENOMIC DNA]</scope>
    <source>
        <strain evidence="3">cv. Huhao1</strain>
        <tissue evidence="2">Leaf</tissue>
    </source>
</reference>
<dbReference type="AlphaFoldDB" id="A0A2U1L5G1"/>
<evidence type="ECO:0000256" key="1">
    <source>
        <dbReference type="SAM" id="MobiDB-lite"/>
    </source>
</evidence>
<gene>
    <name evidence="2" type="ORF">CTI12_AA528250</name>
</gene>
<name>A0A2U1L5G1_ARTAN</name>
<feature type="region of interest" description="Disordered" evidence="1">
    <location>
        <begin position="64"/>
        <end position="92"/>
    </location>
</feature>
<accession>A0A2U1L5G1</accession>
<comment type="caution">
    <text evidence="2">The sequence shown here is derived from an EMBL/GenBank/DDBJ whole genome shotgun (WGS) entry which is preliminary data.</text>
</comment>
<keyword evidence="3" id="KW-1185">Reference proteome</keyword>
<dbReference type="Proteomes" id="UP000245207">
    <property type="component" value="Unassembled WGS sequence"/>
</dbReference>
<feature type="compositionally biased region" description="Basic and acidic residues" evidence="1">
    <location>
        <begin position="64"/>
        <end position="78"/>
    </location>
</feature>
<feature type="compositionally biased region" description="Acidic residues" evidence="1">
    <location>
        <begin position="79"/>
        <end position="89"/>
    </location>
</feature>
<sequence length="159" mass="19062">MAGMSKPLRCENGCKLTKQQRKCIQTLRHHYLVCPRRDSRWKVIRDAENEMRRLEEAEMRRLDEEEMGRLDEEAHAISDEEDEEEEEMVGVERRLSDLKMNRRVERQARKEWEKTMKKEKLQKEFKAEDDVIALKKGINKHLSQFGFLRINTILGQTMT</sequence>